<gene>
    <name evidence="2" type="ORF">Tco_0939202</name>
</gene>
<keyword evidence="3" id="KW-1185">Reference proteome</keyword>
<evidence type="ECO:0000259" key="1">
    <source>
        <dbReference type="Pfam" id="PF14111"/>
    </source>
</evidence>
<dbReference type="Pfam" id="PF14111">
    <property type="entry name" value="DUF4283"/>
    <property type="match status" value="1"/>
</dbReference>
<sequence length="392" mass="43770">MSIWKALGGNIHTLDSILEETRQDCNSTRRHSRIRLQTLETASKFLVTPSEHSRDDVKIYPDDVKDQRWKRARSKREWGGRGVKEKNHNQVLTNEAAKDGVVASHVSNSGKAYGSVTSNVGNSPSPAGNVPNYLSFAIKVKVNTIQKTINFLPLFTPAGNGVDVHVPKESGKFGLVESMMIKDMHFFKFGSKEGMEAMLESGPWLIRNVPLILKQWTLDANIMNEDVCEASYARAMIELKVDVDLRDTIVFVANGNPNVQTDNKATTPILNSFDALSTLVDKDDEGGNQTPSTNATRMVAKINKLKRQMLDEKLILVDEHGKPLERKVTNEALASKPNTSMGGQLEEYYKDEFELPDDETSRYMSSSGGGGFCKDDFDFYDGYEAQVYDFPE</sequence>
<name>A0ABQ5DK83_9ASTR</name>
<proteinExistence type="predicted"/>
<evidence type="ECO:0000313" key="2">
    <source>
        <dbReference type="EMBL" id="GJT39337.1"/>
    </source>
</evidence>
<organism evidence="2 3">
    <name type="scientific">Tanacetum coccineum</name>
    <dbReference type="NCBI Taxonomy" id="301880"/>
    <lineage>
        <taxon>Eukaryota</taxon>
        <taxon>Viridiplantae</taxon>
        <taxon>Streptophyta</taxon>
        <taxon>Embryophyta</taxon>
        <taxon>Tracheophyta</taxon>
        <taxon>Spermatophyta</taxon>
        <taxon>Magnoliopsida</taxon>
        <taxon>eudicotyledons</taxon>
        <taxon>Gunneridae</taxon>
        <taxon>Pentapetalae</taxon>
        <taxon>asterids</taxon>
        <taxon>campanulids</taxon>
        <taxon>Asterales</taxon>
        <taxon>Asteraceae</taxon>
        <taxon>Asteroideae</taxon>
        <taxon>Anthemideae</taxon>
        <taxon>Anthemidinae</taxon>
        <taxon>Tanacetum</taxon>
    </lineage>
</organism>
<reference evidence="2" key="2">
    <citation type="submission" date="2022-01" db="EMBL/GenBank/DDBJ databases">
        <authorList>
            <person name="Yamashiro T."/>
            <person name="Shiraishi A."/>
            <person name="Satake H."/>
            <person name="Nakayama K."/>
        </authorList>
    </citation>
    <scope>NUCLEOTIDE SEQUENCE</scope>
</reference>
<dbReference type="EMBL" id="BQNB010015379">
    <property type="protein sequence ID" value="GJT39337.1"/>
    <property type="molecule type" value="Genomic_DNA"/>
</dbReference>
<accession>A0ABQ5DK83</accession>
<dbReference type="InterPro" id="IPR025558">
    <property type="entry name" value="DUF4283"/>
</dbReference>
<dbReference type="Proteomes" id="UP001151760">
    <property type="component" value="Unassembled WGS sequence"/>
</dbReference>
<protein>
    <submittedName>
        <fullName evidence="2">Zinc knuckle CX2CX4HX4C containing protein</fullName>
    </submittedName>
</protein>
<evidence type="ECO:0000313" key="3">
    <source>
        <dbReference type="Proteomes" id="UP001151760"/>
    </source>
</evidence>
<comment type="caution">
    <text evidence="2">The sequence shown here is derived from an EMBL/GenBank/DDBJ whole genome shotgun (WGS) entry which is preliminary data.</text>
</comment>
<reference evidence="2" key="1">
    <citation type="journal article" date="2022" name="Int. J. Mol. Sci.">
        <title>Draft Genome of Tanacetum Coccineum: Genomic Comparison of Closely Related Tanacetum-Family Plants.</title>
        <authorList>
            <person name="Yamashiro T."/>
            <person name="Shiraishi A."/>
            <person name="Nakayama K."/>
            <person name="Satake H."/>
        </authorList>
    </citation>
    <scope>NUCLEOTIDE SEQUENCE</scope>
</reference>
<feature type="domain" description="DUF4283" evidence="1">
    <location>
        <begin position="166"/>
        <end position="221"/>
    </location>
</feature>